<dbReference type="RefSeq" id="WP_092637833.1">
    <property type="nucleotide sequence ID" value="NZ_FNID01000003.1"/>
</dbReference>
<feature type="transmembrane region" description="Helical" evidence="5">
    <location>
        <begin position="177"/>
        <end position="198"/>
    </location>
</feature>
<feature type="transmembrane region" description="Helical" evidence="5">
    <location>
        <begin position="29"/>
        <end position="48"/>
    </location>
</feature>
<dbReference type="Proteomes" id="UP000199182">
    <property type="component" value="Unassembled WGS sequence"/>
</dbReference>
<evidence type="ECO:0000313" key="7">
    <source>
        <dbReference type="Proteomes" id="UP000199182"/>
    </source>
</evidence>
<dbReference type="GO" id="GO:0009403">
    <property type="term" value="P:toxin biosynthetic process"/>
    <property type="evidence" value="ECO:0007669"/>
    <property type="project" value="InterPro"/>
</dbReference>
<feature type="transmembrane region" description="Helical" evidence="5">
    <location>
        <begin position="210"/>
        <end position="227"/>
    </location>
</feature>
<sequence length="237" mass="25295">MTVSNVLDGIFVLIILISVFMAWRRGFVHTVLSFLGFIAAAAVSGYYCGRVAQFFYEKVIAQPLYDSILKKVLTLVPTGEIINKVENIGDVLPGFVTALFNAAAIKTNEQISQTLSGTAEAVARTVCDAVAAPLLLSLLSLVAFFVLFGLLMVIVNILVSVVGKVFELPVLSGINRFLGGIVGVLNGVLLCMVAAAILKLFIGLTGNANGLINTGVLEATWFVTYFVDYNPILSLLS</sequence>
<name>A0A1G9V824_9FIRM</name>
<organism evidence="6 7">
    <name type="scientific">Acetanaerobacterium elongatum</name>
    <dbReference type="NCBI Taxonomy" id="258515"/>
    <lineage>
        <taxon>Bacteria</taxon>
        <taxon>Bacillati</taxon>
        <taxon>Bacillota</taxon>
        <taxon>Clostridia</taxon>
        <taxon>Eubacteriales</taxon>
        <taxon>Oscillospiraceae</taxon>
        <taxon>Acetanaerobacterium</taxon>
    </lineage>
</organism>
<evidence type="ECO:0000256" key="3">
    <source>
        <dbReference type="ARBA" id="ARBA00022989"/>
    </source>
</evidence>
<feature type="transmembrane region" description="Helical" evidence="5">
    <location>
        <begin position="7"/>
        <end position="23"/>
    </location>
</feature>
<keyword evidence="7" id="KW-1185">Reference proteome</keyword>
<dbReference type="InterPro" id="IPR003825">
    <property type="entry name" value="Colicin-V_CvpA"/>
</dbReference>
<dbReference type="GO" id="GO:0016020">
    <property type="term" value="C:membrane"/>
    <property type="evidence" value="ECO:0007669"/>
    <property type="project" value="UniProtKB-SubCell"/>
</dbReference>
<protein>
    <submittedName>
        <fullName evidence="6">Colicin V production protein</fullName>
    </submittedName>
</protein>
<keyword evidence="2 5" id="KW-0812">Transmembrane</keyword>
<dbReference type="PANTHER" id="PTHR37306">
    <property type="entry name" value="COLICIN V PRODUCTION PROTEIN"/>
    <property type="match status" value="1"/>
</dbReference>
<feature type="transmembrane region" description="Helical" evidence="5">
    <location>
        <begin position="134"/>
        <end position="157"/>
    </location>
</feature>
<evidence type="ECO:0000313" key="6">
    <source>
        <dbReference type="EMBL" id="SDM68309.1"/>
    </source>
</evidence>
<dbReference type="STRING" id="258515.SAMN05192585_10385"/>
<evidence type="ECO:0000256" key="2">
    <source>
        <dbReference type="ARBA" id="ARBA00022692"/>
    </source>
</evidence>
<dbReference type="AlphaFoldDB" id="A0A1G9V824"/>
<dbReference type="EMBL" id="FNID01000003">
    <property type="protein sequence ID" value="SDM68309.1"/>
    <property type="molecule type" value="Genomic_DNA"/>
</dbReference>
<accession>A0A1G9V824</accession>
<proteinExistence type="predicted"/>
<dbReference type="PANTHER" id="PTHR37306:SF1">
    <property type="entry name" value="COLICIN V PRODUCTION PROTEIN"/>
    <property type="match status" value="1"/>
</dbReference>
<keyword evidence="4 5" id="KW-0472">Membrane</keyword>
<dbReference type="Pfam" id="PF02674">
    <property type="entry name" value="Colicin_V"/>
    <property type="match status" value="2"/>
</dbReference>
<keyword evidence="3 5" id="KW-1133">Transmembrane helix</keyword>
<evidence type="ECO:0000256" key="1">
    <source>
        <dbReference type="ARBA" id="ARBA00004141"/>
    </source>
</evidence>
<comment type="subcellular location">
    <subcellularLocation>
        <location evidence="1">Membrane</location>
        <topology evidence="1">Multi-pass membrane protein</topology>
    </subcellularLocation>
</comment>
<gene>
    <name evidence="6" type="ORF">SAMN05192585_10385</name>
</gene>
<evidence type="ECO:0000256" key="4">
    <source>
        <dbReference type="ARBA" id="ARBA00023136"/>
    </source>
</evidence>
<dbReference type="OrthoDB" id="9806894at2"/>
<reference evidence="6 7" key="1">
    <citation type="submission" date="2016-10" db="EMBL/GenBank/DDBJ databases">
        <authorList>
            <person name="de Groot N.N."/>
        </authorList>
    </citation>
    <scope>NUCLEOTIDE SEQUENCE [LARGE SCALE GENOMIC DNA]</scope>
    <source>
        <strain evidence="6 7">CGMCC 1.5012</strain>
    </source>
</reference>
<evidence type="ECO:0000256" key="5">
    <source>
        <dbReference type="SAM" id="Phobius"/>
    </source>
</evidence>